<feature type="transmembrane region" description="Helical" evidence="1">
    <location>
        <begin position="70"/>
        <end position="89"/>
    </location>
</feature>
<organism evidence="2 3">
    <name type="scientific">Iphiclides podalirius</name>
    <name type="common">scarce swallowtail</name>
    <dbReference type="NCBI Taxonomy" id="110791"/>
    <lineage>
        <taxon>Eukaryota</taxon>
        <taxon>Metazoa</taxon>
        <taxon>Ecdysozoa</taxon>
        <taxon>Arthropoda</taxon>
        <taxon>Hexapoda</taxon>
        <taxon>Insecta</taxon>
        <taxon>Pterygota</taxon>
        <taxon>Neoptera</taxon>
        <taxon>Endopterygota</taxon>
        <taxon>Lepidoptera</taxon>
        <taxon>Glossata</taxon>
        <taxon>Ditrysia</taxon>
        <taxon>Papilionoidea</taxon>
        <taxon>Papilionidae</taxon>
        <taxon>Papilioninae</taxon>
        <taxon>Iphiclides</taxon>
    </lineage>
</organism>
<keyword evidence="3" id="KW-1185">Reference proteome</keyword>
<dbReference type="EMBL" id="OW152814">
    <property type="protein sequence ID" value="CAH2050979.1"/>
    <property type="molecule type" value="Genomic_DNA"/>
</dbReference>
<dbReference type="Proteomes" id="UP000837857">
    <property type="component" value="Chromosome 2"/>
</dbReference>
<evidence type="ECO:0000313" key="2">
    <source>
        <dbReference type="EMBL" id="CAH2050979.1"/>
    </source>
</evidence>
<name>A0ABN8IDP4_9NEOP</name>
<sequence>MGRSASSCLRGHLVVLRRAGYWRLDGGPPRRQRLHACYCWLVFAITLFYLVQEFVYAYQERGDMVKLSRVMFLLLCHVTSIIKQLVFQVDADRIETMIKGLDEPCFKSDSSAAQWLLRSTAAHAARLRGGFAGCAVLTCALWAVFPAQAHARGLHVEFPLWTGLDTSHTFGFLSYLISKGSN</sequence>
<evidence type="ECO:0000256" key="1">
    <source>
        <dbReference type="SAM" id="Phobius"/>
    </source>
</evidence>
<feature type="non-terminal residue" evidence="2">
    <location>
        <position position="182"/>
    </location>
</feature>
<protein>
    <submittedName>
        <fullName evidence="2">Uncharacterized protein</fullName>
    </submittedName>
</protein>
<feature type="transmembrane region" description="Helical" evidence="1">
    <location>
        <begin position="38"/>
        <end position="58"/>
    </location>
</feature>
<evidence type="ECO:0000313" key="3">
    <source>
        <dbReference type="Proteomes" id="UP000837857"/>
    </source>
</evidence>
<proteinExistence type="predicted"/>
<keyword evidence="1" id="KW-0812">Transmembrane</keyword>
<accession>A0ABN8IDP4</accession>
<keyword evidence="1" id="KW-1133">Transmembrane helix</keyword>
<keyword evidence="1" id="KW-0472">Membrane</keyword>
<reference evidence="2" key="1">
    <citation type="submission" date="2022-03" db="EMBL/GenBank/DDBJ databases">
        <authorList>
            <person name="Martin H S."/>
        </authorList>
    </citation>
    <scope>NUCLEOTIDE SEQUENCE</scope>
</reference>
<gene>
    <name evidence="2" type="ORF">IPOD504_LOCUS7823</name>
</gene>